<sequence length="74" mass="8172">MDADQDEEGDAFVKDGSATQRKEETTSWAEDGNISQEEEERVIGEESNGAHYQSQSIQAHFILFCCALSVHPPA</sequence>
<evidence type="ECO:0000256" key="1">
    <source>
        <dbReference type="SAM" id="MobiDB-lite"/>
    </source>
</evidence>
<name>A0AAV7TGT6_PLEWA</name>
<comment type="caution">
    <text evidence="2">The sequence shown here is derived from an EMBL/GenBank/DDBJ whole genome shotgun (WGS) entry which is preliminary data.</text>
</comment>
<dbReference type="Proteomes" id="UP001066276">
    <property type="component" value="Chromosome 3_2"/>
</dbReference>
<proteinExistence type="predicted"/>
<evidence type="ECO:0000313" key="3">
    <source>
        <dbReference type="Proteomes" id="UP001066276"/>
    </source>
</evidence>
<reference evidence="2" key="1">
    <citation type="journal article" date="2022" name="bioRxiv">
        <title>Sequencing and chromosome-scale assembly of the giantPleurodeles waltlgenome.</title>
        <authorList>
            <person name="Brown T."/>
            <person name="Elewa A."/>
            <person name="Iarovenko S."/>
            <person name="Subramanian E."/>
            <person name="Araus A.J."/>
            <person name="Petzold A."/>
            <person name="Susuki M."/>
            <person name="Suzuki K.-i.T."/>
            <person name="Hayashi T."/>
            <person name="Toyoda A."/>
            <person name="Oliveira C."/>
            <person name="Osipova E."/>
            <person name="Leigh N.D."/>
            <person name="Simon A."/>
            <person name="Yun M.H."/>
        </authorList>
    </citation>
    <scope>NUCLEOTIDE SEQUENCE</scope>
    <source>
        <strain evidence="2">20211129_DDA</strain>
        <tissue evidence="2">Liver</tissue>
    </source>
</reference>
<organism evidence="2 3">
    <name type="scientific">Pleurodeles waltl</name>
    <name type="common">Iberian ribbed newt</name>
    <dbReference type="NCBI Taxonomy" id="8319"/>
    <lineage>
        <taxon>Eukaryota</taxon>
        <taxon>Metazoa</taxon>
        <taxon>Chordata</taxon>
        <taxon>Craniata</taxon>
        <taxon>Vertebrata</taxon>
        <taxon>Euteleostomi</taxon>
        <taxon>Amphibia</taxon>
        <taxon>Batrachia</taxon>
        <taxon>Caudata</taxon>
        <taxon>Salamandroidea</taxon>
        <taxon>Salamandridae</taxon>
        <taxon>Pleurodelinae</taxon>
        <taxon>Pleurodeles</taxon>
    </lineage>
</organism>
<feature type="region of interest" description="Disordered" evidence="1">
    <location>
        <begin position="1"/>
        <end position="51"/>
    </location>
</feature>
<keyword evidence="3" id="KW-1185">Reference proteome</keyword>
<evidence type="ECO:0000313" key="2">
    <source>
        <dbReference type="EMBL" id="KAJ1175529.1"/>
    </source>
</evidence>
<feature type="compositionally biased region" description="Acidic residues" evidence="1">
    <location>
        <begin position="1"/>
        <end position="10"/>
    </location>
</feature>
<dbReference type="EMBL" id="JANPWB010000006">
    <property type="protein sequence ID" value="KAJ1175529.1"/>
    <property type="molecule type" value="Genomic_DNA"/>
</dbReference>
<protein>
    <submittedName>
        <fullName evidence="2">Uncharacterized protein</fullName>
    </submittedName>
</protein>
<accession>A0AAV7TGT6</accession>
<dbReference type="AlphaFoldDB" id="A0AAV7TGT6"/>
<gene>
    <name evidence="2" type="ORF">NDU88_000817</name>
</gene>